<feature type="domain" description="Trimeric autotransporter adhesin YadA-like head" evidence="13">
    <location>
        <begin position="681"/>
        <end position="702"/>
    </location>
</feature>
<dbReference type="InterPro" id="IPR011049">
    <property type="entry name" value="Serralysin-like_metalloprot_C"/>
</dbReference>
<evidence type="ECO:0000259" key="14">
    <source>
        <dbReference type="Pfam" id="PF05662"/>
    </source>
</evidence>
<dbReference type="Gene3D" id="2.150.10.10">
    <property type="entry name" value="Serralysin-like metalloprotease, C-terminal"/>
    <property type="match status" value="7"/>
</dbReference>
<keyword evidence="7" id="KW-0732">Signal</keyword>
<evidence type="ECO:0000256" key="11">
    <source>
        <dbReference type="SAM" id="MobiDB-lite"/>
    </source>
</evidence>
<feature type="domain" description="Trimeric autotransporter adhesin YadA-like stalk" evidence="14">
    <location>
        <begin position="3438"/>
        <end position="3477"/>
    </location>
</feature>
<evidence type="ECO:0000256" key="3">
    <source>
        <dbReference type="ARBA" id="ARBA00005848"/>
    </source>
</evidence>
<evidence type="ECO:0000313" key="17">
    <source>
        <dbReference type="Proteomes" id="UP001226020"/>
    </source>
</evidence>
<keyword evidence="9" id="KW-0472">Membrane</keyword>
<keyword evidence="4" id="KW-0813">Transport</keyword>
<dbReference type="RefSeq" id="WP_306350660.1">
    <property type="nucleotide sequence ID" value="NZ_JASAWV010000001.1"/>
</dbReference>
<keyword evidence="10" id="KW-0998">Cell outer membrane</keyword>
<feature type="domain" description="Trimeric autotransporter adhesin YadA-like head" evidence="13">
    <location>
        <begin position="426"/>
        <end position="448"/>
    </location>
</feature>
<dbReference type="GO" id="GO:0009986">
    <property type="term" value="C:cell surface"/>
    <property type="evidence" value="ECO:0007669"/>
    <property type="project" value="UniProtKB-SubCell"/>
</dbReference>
<feature type="domain" description="Trimeric autotransporter adhesin YadA-like stalk" evidence="14">
    <location>
        <begin position="2353"/>
        <end position="2380"/>
    </location>
</feature>
<gene>
    <name evidence="16" type="ORF">QJU57_00875</name>
</gene>
<feature type="domain" description="Trimeric autotransporter adhesin YadA-like head" evidence="13">
    <location>
        <begin position="735"/>
        <end position="759"/>
    </location>
</feature>
<feature type="domain" description="Trimeric autotransporter adhesin YadA-like stalk" evidence="14">
    <location>
        <begin position="2838"/>
        <end position="2875"/>
    </location>
</feature>
<evidence type="ECO:0000256" key="10">
    <source>
        <dbReference type="ARBA" id="ARBA00023237"/>
    </source>
</evidence>
<feature type="domain" description="Trimeric autotransporter adhesin YadA-like C-terminal membrane anchor" evidence="12">
    <location>
        <begin position="4969"/>
        <end position="5028"/>
    </location>
</feature>
<feature type="domain" description="Trimeric autotransporter adhesin YadA-like stalk" evidence="14">
    <location>
        <begin position="4234"/>
        <end position="4272"/>
    </location>
</feature>
<feature type="domain" description="Trimeric autotransporter adhesin YadA-like stalk" evidence="14">
    <location>
        <begin position="2677"/>
        <end position="2707"/>
    </location>
</feature>
<protein>
    <submittedName>
        <fullName evidence="16">ESPR-type extended signal peptide-containing protein</fullName>
    </submittedName>
</protein>
<evidence type="ECO:0000256" key="6">
    <source>
        <dbReference type="ARBA" id="ARBA00022692"/>
    </source>
</evidence>
<evidence type="ECO:0000256" key="1">
    <source>
        <dbReference type="ARBA" id="ARBA00004241"/>
    </source>
</evidence>
<dbReference type="CDD" id="cd12820">
    <property type="entry name" value="LbR_YadA-like"/>
    <property type="match status" value="3"/>
</dbReference>
<dbReference type="InterPro" id="IPR037174">
    <property type="entry name" value="Trimeric_adhesin"/>
</dbReference>
<proteinExistence type="inferred from homology"/>
<feature type="domain" description="Trimeric autotransporter adhesin YadA-like stalk" evidence="14">
    <location>
        <begin position="3051"/>
        <end position="3093"/>
    </location>
</feature>
<feature type="domain" description="Trimeric autotransporter adhesin YadA-like stalk" evidence="14">
    <location>
        <begin position="952"/>
        <end position="985"/>
    </location>
</feature>
<feature type="domain" description="Trimeric autotransporter adhesin YadA-like head" evidence="13">
    <location>
        <begin position="831"/>
        <end position="853"/>
    </location>
</feature>
<keyword evidence="17" id="KW-1185">Reference proteome</keyword>
<dbReference type="Gene3D" id="2.20.70.140">
    <property type="match status" value="3"/>
</dbReference>
<evidence type="ECO:0000256" key="5">
    <source>
        <dbReference type="ARBA" id="ARBA00022452"/>
    </source>
</evidence>
<comment type="similarity">
    <text evidence="3">Belongs to the autotransporter-2 (AT-2) (TC 1.B.40) family.</text>
</comment>
<feature type="domain" description="Trimeric autotransporter adhesin YadA-like stalk" evidence="14">
    <location>
        <begin position="3610"/>
        <end position="3640"/>
    </location>
</feature>
<feature type="domain" description="Trimeric autotransporter adhesin YadA-like stalk" evidence="14">
    <location>
        <begin position="538"/>
        <end position="578"/>
    </location>
</feature>
<keyword evidence="6" id="KW-0812">Transmembrane</keyword>
<feature type="compositionally biased region" description="Polar residues" evidence="11">
    <location>
        <begin position="4847"/>
        <end position="4862"/>
    </location>
</feature>
<feature type="domain" description="Trimeric autotransporter adhesin YadA-like stalk" evidence="14">
    <location>
        <begin position="1977"/>
        <end position="2016"/>
    </location>
</feature>
<feature type="domain" description="Trimeric autotransporter adhesin YadA-like head" evidence="13">
    <location>
        <begin position="129"/>
        <end position="151"/>
    </location>
</feature>
<feature type="domain" description="Trimeric autotransporter adhesin YadA-like head" evidence="13">
    <location>
        <begin position="639"/>
        <end position="664"/>
    </location>
</feature>
<dbReference type="SUPFAM" id="SSF54523">
    <property type="entry name" value="Pili subunits"/>
    <property type="match status" value="1"/>
</dbReference>
<sequence length="5028" mass="519223">MNKVYKVIWCNATQTFVAVSELSKARGKSSSTTVGSVGRSILPNFKLATLSLALITALGLVGQSYAASRNLIEHFGKNEGDVTSSLAIGDGSLIKQGNDPDVSRITQAIAIGIGGSDVTGKKKGAIVYGDQSIAIGGDVEARGNSSIAIGGDDTDKVAAKRIEFHLQSIKEDTGQIEDLVSNKDISSIYREATGKNLQNIHGKQYPRTASGGGAIAIGAKTQALGYLSTALGVGSYVDEDAVMATALGVGADASKINSVALGAGSETDQNARTWTASTIQSLDENGNAIDGKFITYHNFSKRAVDLNLGDYVSVGKQGYERQIKNVAPGEVSPISTDAINGSQLAAVAGQTQGAIQKLKDGGIDTYFHVNEDKGSQKEGDAATNLGGIRDKAGAKGAYAITGGVEAVASEKFGISLGYKSSVLKRNGVALGSNSSATEEYGVSIGSYAETSNVGAVALGPSANASVERGVALGANSNADREGFASGVTVETADNATFGGNKVYAMRSALAGDKTGVVNTVSTNDTGAVSVGSADRKRQIINLAAGSEDGDAVNVAQLKAVANTTEGYFHTNDGTTTQATGDANTNLGFINEKAGATGTHSVTAGVDAKATGNFGSMALGYQASSSEDGAVAIGQKSVSKGASSVAIGYDTSATDIGAIALGRKAVSDHSGIAMGNESHSQGLSGIAVGYQSVAIGDNSVAVGKLTNVVGGGSTAVGFQAKTSDRLSTALGQMAWAEGLESLAVGSFTKAAGSQSIAIGNDVHADGERTIVIGSRERGTDSYDAVNDSASSGNMAIAIGSGKTLKSNDKLAEADGDYSIALGTSAKTETTAVEGIAIGRGANVTGEKSIAIGSGNTVRGNNSGAFGDPSTISGDNSYSFGNNNTIANTNTFVLGNKVTTVTDNSVVLGNLSKDKVAVAVTEGTVNGVTYGTFAGVGAPANGVVSVGDVGKERQIVNVAPGEISATSTDAINGSQLHAVAKKSAWTLQKDGEDVDKVAGDIVNFAKGKGVSVNITKEEGKDGKPDVNTITFDIDSKGLPQTKVAEGKNIEVTPEFDSQTGNTTYTVDGHKTTVTKGDMIDVEYTPSNNGFDHDYKISLNEDTQKKINALSKKVFGLNADNLAEQSIKLGDTINIRAGNASDTSTDNLKTEVNGSTVTISMKNKPVFEEVTADKVTINNAPTSGKDAINKKYLDDQLGNTFKLTDQSGDSTATQTLNKEGGLDFKLVGEEGIETKAVAGSNQVKIKLDTETKAKIDKVNTIETDVTTLKERKISLGGDTNSETNEQNLSKDIKFDIVGSTNSAIQTNALDDKVELKVLVDDTTIEIAKNKLQAKTTAFNPSTDGTVAAADNEDALATAGDIATAINSSGFIAKATKSDGKVDGSRKHKVATGTTLQLDAGKNIKIKQEEGKFTFSTVDAPEFENATVKIVNLNDDNAVVNVKELKAAKKELTDAVDNLGNNTIQLAGNDGETKTNSLNQQGGIKFNIEGESGGEIVTEAQKANKVVLKLNKATKDKLAKLDEDKNLSDKADNDLSNITDDGKKNITKLGTIVEAADNSVDVSAPEVDPTTGQKTYKVKVATTTLATDPTGKVTAPTSADATKIATAGDVANAINKASHKVKGSNSSDVITAKDGEASIKAGDQLHIEAAKNLELKMDGKKIQLTTAKTVEFDNVKVGDVELDKTTGINAGNKKIKGVAAGEDPTDAVNKKQLDDLVAISKEEVTAGDGVSVVKTDATATKGASFEVAIKTDGKTTEIDKNGNIVVKTAPLTTNTDGTVVTPTGDAAKSIATVGDVANAINNAGWNLQESGQPRDKVIAGDTVNFVDGEGTTASVVTTNDKVSVIKYDVKLDENTFEVDPATNKIKAKTTTLTPVTTGDNAGKVAEPTGADANKLVTAGDIATAINSASHKVKGTNSQLQVTKQDGVTTIATGETLEIEAGKNLVLKADAGNKKFQLSTASDVEFDKTTVGNVVTDSTTNKITGLEAGTDDKDAVNFKQLKDNAQSIANTLGGGSTVNPDGSITSPTLEVVDPVTGKDTAPTTVAGAVKNLSDAVNNPLYVKADVLEGTAKEKSSAQKLGSTLQILTGKTSDGTSGDNLETKVENGKVTISMKDNPYFEEIQAGKKDSPITIGAKNGKNVISGLESTLPTGDTNATAPTLTDAQKGQAATLGDIMNAGWNLQEDGNARDLVKSYDTVNFVDTDTVENTIVTTDNKVSEIKFNVKTTQLTTNDATGEITSPTGDDAKKLVNAGDVANAISKSGFVLTAEGQDGSVVNPGETVDMKNTDGNIVISKVDTDNDVNYDLAKELKGLTSVETVDAAGNKTVQNGAGVTITPKDATKNPVSLTKDGLDNGDNKITGVAKGDVNANSTDAVNGAQLHELAEKPISFVGNGTEADKITKKLGETLTIKGGLANDDEASDINTFVKEDNGELVIKFSDKPVFDEVTAKEGLTIGKGGDAINMAPSKTKTVGGTEVPAVDMDGKTFTGLASNLPDTNTTKGEKPNDLVSSNAATLGDVLNSGWNLQVEGADADFVKPYDTVNFVAKENSGITVTEKADSTGTKTNIEIGLEKGEITSSPNAQGTNGFVTGIQVAEAINNSGFKLKAQKGDGELGTSSTTETDHELINPNDEVIIEADKNIKVTQKKGVIEIATKDTVEFDNVKVGDVELDKTKGINAGDKKITGVAPATIGDNSTDAVNGSQLKDLADQLGLTPDATGNAFATPTLTQIENADGTKSAAATNLVDGVNQVTAKVNEGINFGASNTTKGNQKLGSTLEVVASDKVAGETYSEKNLTTTYTKDADGNGKILVEMNEKPEFKEVSIEGSTVKLAKDGLDNGGNTITNVAAGDDDTDAVNVSQLKDVANQAADNNPFEYTNVDGDKLVKVGDKYFKAGSDGKPTTEEVAKTDVNVSAKGDAKPLNNIKSVIGNNNGDGAITADKAKTAVGDLLIKTGDLNQAATAGDLQALAQAGLDFAGDNGADTTIHKELGKKLDIIGGADKTKLTENNIGVNAVDGKLKVQLAKDLKGLDSVVLGDTTGDDVVSMTKNGINAGNKKLTGVAPATISDASTEAVNGSQIKGISDSIANALGGNTTVNPDGTISAPTFTLTNGNPVDGGTTTYNNVGEALNGLNEAVTKPITFKADENADTGADGSQQKLGSEFEILAGNATETSTKNLKTKVEDNKVTISMSEKPIFKEVTAEDKLTIGTGDNAIVLEPTKTTALKNGAQSPVNALDMKGSTFTGLASNVAPVTNENAVINPNFSPAQQSNAATLGDLLNTGWNLEVAGAPADFVKPYDTVNFVGKEGVTVTEKTDSTDKKTTIEVAIAKGDVTANADTGIAEAGQPDGFVTGLQVADAINSAFWKTGTGASENGGVVEPADEVKVKAGSKVEFTSGKNMKVKQVNTANGVKYVYATKDDVEFNSANIGGVEISNDGINLNDKKIKGVKKGTDDTDGVNLGQIKDISNSVANTFGGKKVVNPDGTVSTEFDVPGLTGGPFDNVGEALKGLGDELDKGHEFQGDFADASDVDGFLKRKHGERLIVKGGKTVASELTEGNIGVETFSDNTMWIKLAKDLELTAEGSVNFDGTNLDKDGLEIKDGPKFTKTDIDASGLQIHGVKAGEQGTDAVNVSQLEQAQAAAKTVVKKGDHIASVVKKDGTATTPDEYTINAKDIKSGSEGLDVVEAADKFTIDLSQANKKALENAKNGFYITADNVTNGVSDVTKDNVKLDDRPVKFTGGDNNPNIVTTVDDNEITFDLANTITVGNSNAGGKPVVINGEKGEITGLTNTTFDPSATYNDKKAATEEQLKSAYDQVKKVGEGYADSKTFGLKGADGKKVEKAVDNVIEVVGADSNISTAVKNNKLMIKLADTLTDIKKVTGLDDHLSPVTDETKQGVKPTDLATIGKDAATINDLMNAGWNLEVAGEEKDLVTAYDTVNFEGEGPVTVTHEAKDGKQNIKIGIKKGELETDANGNVIAKPEKDGFVTTQDVADAINSTGFNLSTNGTDAKLIKSGNKVDMKNTDGNLVISHKDIVEAGKVIGQEVNYDLAKDIKVDTVVAKKGLTVGEGADAITLAPAKTTNINGVNNQPALDLGGKSITGLADNLVPTEGKQEQAAPNTNEVNGKNAATVNDVMNAGFNLKANGVAKDFVKAYDTVNFVDGNMAKVTISDTNEIKVDVDTTQLPVVYTDKEGNKVAKGKDGFWHKLNENGSLDLAQIKPEDVKATMQSPSGDTITGTKLTNVAPAKLSDDSKDAVNGSQLKKVANTLGLELNDAKDDFKAPVLNVLKDAKGSDQPKPVTVIDAVNGLTEQVNAGINFGASNTTSGKQQLGSKLDVVASDKVDGQTYSTNNLTTEYVKDAEGNGKITISMKEKPVFKEVTADKIIAKNGLNVGDIEITQAKPDVITKGSKPTKALDLGGTTLTNIADNLNDGNGTSEKAPADVNGSNIASVNDVLNTGWNLQVDGVEKDFVKSYDTVNFKGENGIKVKHNTANGINDIIIALESADFGKGNNGTSSGATNGFITAQKVEEELDKSGFTLTASGKDGSLVQRGESVDLKNTDKNLVITKDKLTNDVNFDLADKVNVKESLTVGNTVSISKNGIDAGKKQITNLASGLVDKDGKAVTDPHKAVATNAVNAGDLATVQDNVNGNVANINNINKIIGGTDTNGKPVDVSDALKTYDVEGQTATNNNTVVSAIKNMNEGGIKYFHTNDDSGQKVGGAVANTEDSSASGKNSTAIGRQASATAENTIAFGHGSQATAENSIAIGTGNIVNAKRSGAFGDPSYISAKAGKDGKGSDVEGSYSVGNDNVINSSNTFVLGNNVNNSGKKDTDGKPVAQGDTVENSIYLGNQTTATKGNRAGTQNLDKQGKKGKTTTAGDRGKVESATVGGITYGGFAGAQANGVVSVGASGNERRIQNVAAGEISKTSTDAINGSQLHATNREIAKLSNKLGDMKSGITAGVAGAYAAAALGQPHDPGASSVGVAVGNFQGESALSLGISTISDNGKWILKGMVTHDTQNHTGAGASVNYQW</sequence>
<dbReference type="SUPFAM" id="SSF101967">
    <property type="entry name" value="Adhesin YadA, collagen-binding domain"/>
    <property type="match status" value="12"/>
</dbReference>
<evidence type="ECO:0000256" key="2">
    <source>
        <dbReference type="ARBA" id="ARBA00004442"/>
    </source>
</evidence>
<accession>A0AAW8CCD5</accession>
<evidence type="ECO:0000256" key="7">
    <source>
        <dbReference type="ARBA" id="ARBA00022729"/>
    </source>
</evidence>
<reference evidence="16 17" key="1">
    <citation type="journal article" date="2023" name="Front. Microbiol.">
        <title>Phylogeography and host specificity of Pasteurellaceae pathogenic to sea-farmed fish in the north-east Atlantic.</title>
        <authorList>
            <person name="Gulla S."/>
            <person name="Colquhoun D.J."/>
            <person name="Olsen A.B."/>
            <person name="Spilsberg B."/>
            <person name="Lagesen K."/>
            <person name="Aakesson C.P."/>
            <person name="Strom S."/>
            <person name="Manji F."/>
            <person name="Birkbeck T.H."/>
            <person name="Nilsen H.K."/>
        </authorList>
    </citation>
    <scope>NUCLEOTIDE SEQUENCE [LARGE SCALE GENOMIC DNA]</scope>
    <source>
        <strain evidence="16 17">NVIB3131</strain>
    </source>
</reference>
<dbReference type="SUPFAM" id="SSF101999">
    <property type="entry name" value="Trimeric adhesin"/>
    <property type="match status" value="6"/>
</dbReference>
<keyword evidence="5" id="KW-1134">Transmembrane beta strand</keyword>
<dbReference type="InterPro" id="IPR008635">
    <property type="entry name" value="Coiled_stalk_dom"/>
</dbReference>
<feature type="domain" description="Trimeric autotransporter adhesin YadA-like head" evidence="13">
    <location>
        <begin position="614"/>
        <end position="636"/>
    </location>
</feature>
<feature type="domain" description="ESPR" evidence="15">
    <location>
        <begin position="1"/>
        <end position="40"/>
    </location>
</feature>
<organism evidence="16 17">
    <name type="scientific">Phocoenobacter atlanticus subsp. atlanticus</name>
    <dbReference type="NCBI Taxonomy" id="3061285"/>
    <lineage>
        <taxon>Bacteria</taxon>
        <taxon>Pseudomonadati</taxon>
        <taxon>Pseudomonadota</taxon>
        <taxon>Gammaproteobacteria</taxon>
        <taxon>Pasteurellales</taxon>
        <taxon>Pasteurellaceae</taxon>
        <taxon>Phocoenobacter</taxon>
        <taxon>Phocoenobacter atlanticus</taxon>
    </lineage>
</organism>
<feature type="region of interest" description="Disordered" evidence="11">
    <location>
        <begin position="4847"/>
        <end position="4877"/>
    </location>
</feature>
<keyword evidence="8" id="KW-0653">Protein transport</keyword>
<dbReference type="InterPro" id="IPR008640">
    <property type="entry name" value="Adhesin_Head_dom"/>
</dbReference>
<feature type="domain" description="Trimeric autotransporter adhesin YadA-like stalk" evidence="14">
    <location>
        <begin position="322"/>
        <end position="362"/>
    </location>
</feature>
<dbReference type="GO" id="GO:0015031">
    <property type="term" value="P:protein transport"/>
    <property type="evidence" value="ECO:0007669"/>
    <property type="project" value="UniProtKB-KW"/>
</dbReference>
<dbReference type="Gene3D" id="6.10.250.2040">
    <property type="match status" value="1"/>
</dbReference>
<dbReference type="Gene3D" id="3.90.1780.10">
    <property type="entry name" value="Trimeric adhesin"/>
    <property type="match status" value="11"/>
</dbReference>
<dbReference type="InterPro" id="IPR005594">
    <property type="entry name" value="YadA_C"/>
</dbReference>
<evidence type="ECO:0000256" key="8">
    <source>
        <dbReference type="ARBA" id="ARBA00022927"/>
    </source>
</evidence>
<dbReference type="EMBL" id="JASAXT010000001">
    <property type="protein sequence ID" value="MDP8147634.1"/>
    <property type="molecule type" value="Genomic_DNA"/>
</dbReference>
<evidence type="ECO:0000259" key="13">
    <source>
        <dbReference type="Pfam" id="PF05658"/>
    </source>
</evidence>
<dbReference type="Pfam" id="PF13018">
    <property type="entry name" value="ESPR"/>
    <property type="match status" value="1"/>
</dbReference>
<dbReference type="InterPro" id="IPR045584">
    <property type="entry name" value="Pilin-like"/>
</dbReference>
<feature type="domain" description="Trimeric autotransporter adhesin YadA-like stalk" evidence="14">
    <location>
        <begin position="1690"/>
        <end position="1727"/>
    </location>
</feature>
<comment type="subcellular location">
    <subcellularLocation>
        <location evidence="2">Cell outer membrane</location>
    </subcellularLocation>
    <subcellularLocation>
        <location evidence="1">Cell surface</location>
    </subcellularLocation>
</comment>
<dbReference type="Proteomes" id="UP001226020">
    <property type="component" value="Unassembled WGS sequence"/>
</dbReference>
<feature type="domain" description="Trimeric autotransporter adhesin YadA-like head" evidence="13">
    <location>
        <begin position="209"/>
        <end position="235"/>
    </location>
</feature>
<dbReference type="GO" id="GO:0009279">
    <property type="term" value="C:cell outer membrane"/>
    <property type="evidence" value="ECO:0007669"/>
    <property type="project" value="UniProtKB-SubCell"/>
</dbReference>
<dbReference type="InterPro" id="IPR024973">
    <property type="entry name" value="ESPR"/>
</dbReference>
<dbReference type="Gene3D" id="6.20.50.100">
    <property type="match status" value="2"/>
</dbReference>
<dbReference type="Pfam" id="PF03895">
    <property type="entry name" value="YadA_anchor"/>
    <property type="match status" value="1"/>
</dbReference>
<name>A0AAW8CCD5_9PAST</name>
<dbReference type="Gene3D" id="1.20.5.170">
    <property type="match status" value="7"/>
</dbReference>
<dbReference type="Pfam" id="PF05658">
    <property type="entry name" value="YadA_head"/>
    <property type="match status" value="11"/>
</dbReference>
<evidence type="ECO:0000313" key="16">
    <source>
        <dbReference type="EMBL" id="MDP8147634.1"/>
    </source>
</evidence>
<dbReference type="Gene3D" id="3.30.1300.30">
    <property type="entry name" value="GSPII I/J protein-like"/>
    <property type="match status" value="1"/>
</dbReference>
<feature type="domain" description="Trimeric autotransporter adhesin YadA-like head" evidence="13">
    <location>
        <begin position="452"/>
        <end position="476"/>
    </location>
</feature>
<evidence type="ECO:0000259" key="15">
    <source>
        <dbReference type="Pfam" id="PF13018"/>
    </source>
</evidence>
<evidence type="ECO:0000256" key="4">
    <source>
        <dbReference type="ARBA" id="ARBA00022448"/>
    </source>
</evidence>
<feature type="domain" description="Trimeric autotransporter adhesin YadA-like head" evidence="13">
    <location>
        <begin position="244"/>
        <end position="265"/>
    </location>
</feature>
<evidence type="ECO:0000259" key="12">
    <source>
        <dbReference type="Pfam" id="PF03895"/>
    </source>
</evidence>
<feature type="domain" description="Trimeric autotransporter adhesin YadA-like head" evidence="13">
    <location>
        <begin position="4726"/>
        <end position="4752"/>
    </location>
</feature>
<dbReference type="Pfam" id="PF05662">
    <property type="entry name" value="YadA_stalk"/>
    <property type="match status" value="13"/>
</dbReference>
<evidence type="ECO:0000256" key="9">
    <source>
        <dbReference type="ARBA" id="ARBA00023136"/>
    </source>
</evidence>
<feature type="domain" description="Trimeric autotransporter adhesin YadA-like stalk" evidence="14">
    <location>
        <begin position="4911"/>
        <end position="4946"/>
    </location>
</feature>
<comment type="caution">
    <text evidence="16">The sequence shown here is derived from an EMBL/GenBank/DDBJ whole genome shotgun (WGS) entry which is preliminary data.</text>
</comment>